<evidence type="ECO:0000313" key="7">
    <source>
        <dbReference type="EMBL" id="PZP45321.1"/>
    </source>
</evidence>
<evidence type="ECO:0000313" key="8">
    <source>
        <dbReference type="Proteomes" id="UP000249645"/>
    </source>
</evidence>
<evidence type="ECO:0000256" key="5">
    <source>
        <dbReference type="SAM" id="SignalP"/>
    </source>
</evidence>
<dbReference type="InterPro" id="IPR013740">
    <property type="entry name" value="Redoxin"/>
</dbReference>
<accession>A0A2W5EMM4</accession>
<feature type="signal peptide" evidence="5">
    <location>
        <begin position="1"/>
        <end position="25"/>
    </location>
</feature>
<dbReference type="PANTHER" id="PTHR42852">
    <property type="entry name" value="THIOL:DISULFIDE INTERCHANGE PROTEIN DSBE"/>
    <property type="match status" value="1"/>
</dbReference>
<name>A0A2W5EMM4_9SPHI</name>
<dbReference type="Gene3D" id="3.40.30.10">
    <property type="entry name" value="Glutaredoxin"/>
    <property type="match status" value="1"/>
</dbReference>
<reference evidence="7 8" key="1">
    <citation type="submission" date="2017-11" db="EMBL/GenBank/DDBJ databases">
        <title>Infants hospitalized years apart are colonized by the same room-sourced microbial strains.</title>
        <authorList>
            <person name="Brooks B."/>
            <person name="Olm M.R."/>
            <person name="Firek B.A."/>
            <person name="Baker R."/>
            <person name="Thomas B.C."/>
            <person name="Morowitz M.J."/>
            <person name="Banfield J.F."/>
        </authorList>
    </citation>
    <scope>NUCLEOTIDE SEQUENCE [LARGE SCALE GENOMIC DNA]</scope>
    <source>
        <strain evidence="7">S2_009_000_R2_76</strain>
    </source>
</reference>
<dbReference type="Proteomes" id="UP000249645">
    <property type="component" value="Unassembled WGS sequence"/>
</dbReference>
<sequence>MRFVNIPRYTLAALLSLSSFLIAKAAPKNGKYKVAINREDGRQIFFNLVWEKINGKTTVTFINGTEALKTTDIQLDGDSITINMPVFESSFRLKSITPDSLSGFWVRKLPSSELRLPVSAISSSERFPMKSLASANLSGKYAINFERKDGKQDPAIVELQQNGSKITGSILTPTGDYRFLEGIVNGDSLWLSTFDGVHALVFSGKVDTKKNISGAIWSGAKSYETYSGKKEDNPTLPNTSAMYVKDGESGHLDFSFKDLDGKLVSIKDARFKNKVVIIDLMGSWCPNCMDETAFLSEFYKKNKNRGVEVVGLAYEYSDNFERSRKSLAKFQKKFNVTYPMLITGVTVMDPQRTEKTLPQLTDIKMFPSTIILDKTGKVSFIDTGFQGPGTGDYYKAFVKEFNKKIDNLLK</sequence>
<dbReference type="SUPFAM" id="SSF52833">
    <property type="entry name" value="Thioredoxin-like"/>
    <property type="match status" value="1"/>
</dbReference>
<evidence type="ECO:0000256" key="2">
    <source>
        <dbReference type="ARBA" id="ARBA00022748"/>
    </source>
</evidence>
<keyword evidence="4" id="KW-0676">Redox-active center</keyword>
<dbReference type="CDD" id="cd02966">
    <property type="entry name" value="TlpA_like_family"/>
    <property type="match status" value="1"/>
</dbReference>
<proteinExistence type="predicted"/>
<evidence type="ECO:0000256" key="1">
    <source>
        <dbReference type="ARBA" id="ARBA00004196"/>
    </source>
</evidence>
<evidence type="ECO:0000259" key="6">
    <source>
        <dbReference type="PROSITE" id="PS51352"/>
    </source>
</evidence>
<dbReference type="EMBL" id="QFOI01000271">
    <property type="protein sequence ID" value="PZP45321.1"/>
    <property type="molecule type" value="Genomic_DNA"/>
</dbReference>
<feature type="domain" description="Thioredoxin" evidence="6">
    <location>
        <begin position="230"/>
        <end position="403"/>
    </location>
</feature>
<dbReference type="PANTHER" id="PTHR42852:SF6">
    <property type="entry name" value="THIOL:DISULFIDE INTERCHANGE PROTEIN DSBE"/>
    <property type="match status" value="1"/>
</dbReference>
<dbReference type="GO" id="GO:0016491">
    <property type="term" value="F:oxidoreductase activity"/>
    <property type="evidence" value="ECO:0007669"/>
    <property type="project" value="InterPro"/>
</dbReference>
<feature type="chain" id="PRO_5015892301" evidence="5">
    <location>
        <begin position="26"/>
        <end position="410"/>
    </location>
</feature>
<comment type="subcellular location">
    <subcellularLocation>
        <location evidence="1">Cell envelope</location>
    </subcellularLocation>
</comment>
<dbReference type="Pfam" id="PF08534">
    <property type="entry name" value="Redoxin"/>
    <property type="match status" value="1"/>
</dbReference>
<dbReference type="GO" id="GO:0030313">
    <property type="term" value="C:cell envelope"/>
    <property type="evidence" value="ECO:0007669"/>
    <property type="project" value="UniProtKB-SubCell"/>
</dbReference>
<dbReference type="AlphaFoldDB" id="A0A2W5EMM4"/>
<comment type="caution">
    <text evidence="7">The sequence shown here is derived from an EMBL/GenBank/DDBJ whole genome shotgun (WGS) entry which is preliminary data.</text>
</comment>
<keyword evidence="5" id="KW-0732">Signal</keyword>
<gene>
    <name evidence="7" type="ORF">DI598_13410</name>
</gene>
<dbReference type="InterPro" id="IPR013766">
    <property type="entry name" value="Thioredoxin_domain"/>
</dbReference>
<dbReference type="PROSITE" id="PS51352">
    <property type="entry name" value="THIOREDOXIN_2"/>
    <property type="match status" value="1"/>
</dbReference>
<organism evidence="7 8">
    <name type="scientific">Pseudopedobacter saltans</name>
    <dbReference type="NCBI Taxonomy" id="151895"/>
    <lineage>
        <taxon>Bacteria</taxon>
        <taxon>Pseudomonadati</taxon>
        <taxon>Bacteroidota</taxon>
        <taxon>Sphingobacteriia</taxon>
        <taxon>Sphingobacteriales</taxon>
        <taxon>Sphingobacteriaceae</taxon>
        <taxon>Pseudopedobacter</taxon>
    </lineage>
</organism>
<keyword evidence="3" id="KW-1015">Disulfide bond</keyword>
<evidence type="ECO:0000256" key="3">
    <source>
        <dbReference type="ARBA" id="ARBA00023157"/>
    </source>
</evidence>
<protein>
    <submittedName>
        <fullName evidence="7">TlpA family protein disulfide reductase</fullName>
    </submittedName>
</protein>
<dbReference type="InterPro" id="IPR036249">
    <property type="entry name" value="Thioredoxin-like_sf"/>
</dbReference>
<evidence type="ECO:0000256" key="4">
    <source>
        <dbReference type="ARBA" id="ARBA00023284"/>
    </source>
</evidence>
<keyword evidence="2" id="KW-0201">Cytochrome c-type biogenesis</keyword>
<dbReference type="GO" id="GO:0017004">
    <property type="term" value="P:cytochrome complex assembly"/>
    <property type="evidence" value="ECO:0007669"/>
    <property type="project" value="UniProtKB-KW"/>
</dbReference>
<dbReference type="InterPro" id="IPR050553">
    <property type="entry name" value="Thioredoxin_ResA/DsbE_sf"/>
</dbReference>